<organism evidence="1 2">
    <name type="scientific">Desulfobaculum bizertense DSM 18034</name>
    <dbReference type="NCBI Taxonomy" id="1121442"/>
    <lineage>
        <taxon>Bacteria</taxon>
        <taxon>Pseudomonadati</taxon>
        <taxon>Thermodesulfobacteriota</taxon>
        <taxon>Desulfovibrionia</taxon>
        <taxon>Desulfovibrionales</taxon>
        <taxon>Desulfovibrionaceae</taxon>
        <taxon>Desulfobaculum</taxon>
    </lineage>
</organism>
<dbReference type="PANTHER" id="PTHR21314:SF1">
    <property type="entry name" value="QUEUOSINE SALVAGE PROTEIN"/>
    <property type="match status" value="1"/>
</dbReference>
<keyword evidence="2" id="KW-1185">Reference proteome</keyword>
<reference evidence="1 2" key="1">
    <citation type="submission" date="2017-02" db="EMBL/GenBank/DDBJ databases">
        <authorList>
            <person name="Peterson S.W."/>
        </authorList>
    </citation>
    <scope>NUCLEOTIDE SEQUENCE [LARGE SCALE GENOMIC DNA]</scope>
    <source>
        <strain evidence="1 2">DSM 18034</strain>
    </source>
</reference>
<dbReference type="Proteomes" id="UP000189733">
    <property type="component" value="Unassembled WGS sequence"/>
</dbReference>
<gene>
    <name evidence="1" type="ORF">SAMN02745702_01492</name>
</gene>
<sequence length="380" mass="42931">MPKVVFFHKVDNCVGNVLHGVIRREKRAKHFHKQRTMTVLAHELHQPRRGTRLAASLNNVAASCTNIAESGRSKIHFETRQLRTLASQLSTTTPPTPTALPSVSSRAQLSFIIIKNMLDFGQSYDELVLEHCGQERRQLLHIFLNQLQDAADDSGIISARQLCALTATELLSSFFGLEPENAPKALHTLSEMLIDVAHDAGNRLIAQGLHDLTEFVEQLVKAPDGQTTATRFVSQLAEHFPAFDDRRTWRDGMEVVYLEKAQRAAFELHQALSTVLPEYCSFPDVKTLFPCCGRELPLLFRNLDVLRMPEELSQRIEAGEILPPQREETELRAAAFAAFECIRMQRPDLSGPDILHGLRQLAQHSENLLHPHKTQYTCFY</sequence>
<accession>A0A1T4W2K4</accession>
<dbReference type="EMBL" id="FUYA01000004">
    <property type="protein sequence ID" value="SKA71482.1"/>
    <property type="molecule type" value="Genomic_DNA"/>
</dbReference>
<dbReference type="InterPro" id="IPR019438">
    <property type="entry name" value="Q_salvage"/>
</dbReference>
<dbReference type="AlphaFoldDB" id="A0A1T4W2K4"/>
<evidence type="ECO:0000313" key="2">
    <source>
        <dbReference type="Proteomes" id="UP000189733"/>
    </source>
</evidence>
<dbReference type="GO" id="GO:0006400">
    <property type="term" value="P:tRNA modification"/>
    <property type="evidence" value="ECO:0007669"/>
    <property type="project" value="TreeGrafter"/>
</dbReference>
<protein>
    <submittedName>
        <fullName evidence="1">Potential Queuosine, Q, salvage protein family</fullName>
    </submittedName>
</protein>
<dbReference type="PANTHER" id="PTHR21314">
    <property type="entry name" value="QUEUOSINE 5'-PHOSPHATE N-GLYCOSYLASE_HYDROLASE-RELATED"/>
    <property type="match status" value="1"/>
</dbReference>
<dbReference type="Pfam" id="PF10343">
    <property type="entry name" value="Q_salvage"/>
    <property type="match status" value="1"/>
</dbReference>
<proteinExistence type="predicted"/>
<evidence type="ECO:0000313" key="1">
    <source>
        <dbReference type="EMBL" id="SKA71482.1"/>
    </source>
</evidence>
<name>A0A1T4W2K4_9BACT</name>